<dbReference type="InParanoid" id="A0A136J6P1"/>
<gene>
    <name evidence="2" type="ORF">Micbo1qcDRAFT_51523</name>
</gene>
<dbReference type="AlphaFoldDB" id="A0A136J6P1"/>
<evidence type="ECO:0000256" key="1">
    <source>
        <dbReference type="SAM" id="Phobius"/>
    </source>
</evidence>
<organism evidence="2 3">
    <name type="scientific">Microdochium bolleyi</name>
    <dbReference type="NCBI Taxonomy" id="196109"/>
    <lineage>
        <taxon>Eukaryota</taxon>
        <taxon>Fungi</taxon>
        <taxon>Dikarya</taxon>
        <taxon>Ascomycota</taxon>
        <taxon>Pezizomycotina</taxon>
        <taxon>Sordariomycetes</taxon>
        <taxon>Xylariomycetidae</taxon>
        <taxon>Xylariales</taxon>
        <taxon>Microdochiaceae</taxon>
        <taxon>Microdochium</taxon>
    </lineage>
</organism>
<dbReference type="EMBL" id="KQ964248">
    <property type="protein sequence ID" value="KXJ92851.1"/>
    <property type="molecule type" value="Genomic_DNA"/>
</dbReference>
<keyword evidence="3" id="KW-1185">Reference proteome</keyword>
<keyword evidence="1" id="KW-1133">Transmembrane helix</keyword>
<keyword evidence="1" id="KW-0812">Transmembrane</keyword>
<feature type="transmembrane region" description="Helical" evidence="1">
    <location>
        <begin position="99"/>
        <end position="120"/>
    </location>
</feature>
<keyword evidence="1" id="KW-0472">Membrane</keyword>
<evidence type="ECO:0000313" key="3">
    <source>
        <dbReference type="Proteomes" id="UP000070501"/>
    </source>
</evidence>
<protein>
    <submittedName>
        <fullName evidence="2">Uncharacterized protein</fullName>
    </submittedName>
</protein>
<name>A0A136J6P1_9PEZI</name>
<evidence type="ECO:0000313" key="2">
    <source>
        <dbReference type="EMBL" id="KXJ92851.1"/>
    </source>
</evidence>
<accession>A0A136J6P1</accession>
<proteinExistence type="predicted"/>
<dbReference type="Proteomes" id="UP000070501">
    <property type="component" value="Unassembled WGS sequence"/>
</dbReference>
<sequence length="126" mass="14134">MREGAGRTARRRALPCLAPGVATPLYSLPFKFYTLPSYLPIDQPIHLRNSCFASSTSLPTYLPTYLPNLSLVRLLMRRGSQSCSAVCFFPYTVYIPPSLYNITPSGFSLFIVFVVQARVVKTSRYT</sequence>
<reference evidence="3" key="1">
    <citation type="submission" date="2016-02" db="EMBL/GenBank/DDBJ databases">
        <title>Draft genome sequence of Microdochium bolleyi, a fungal endophyte of beachgrass.</title>
        <authorList>
            <consortium name="DOE Joint Genome Institute"/>
            <person name="David A.S."/>
            <person name="May G."/>
            <person name="Haridas S."/>
            <person name="Lim J."/>
            <person name="Wang M."/>
            <person name="Labutti K."/>
            <person name="Lipzen A."/>
            <person name="Barry K."/>
            <person name="Grigoriev I.V."/>
        </authorList>
    </citation>
    <scope>NUCLEOTIDE SEQUENCE [LARGE SCALE GENOMIC DNA]</scope>
    <source>
        <strain evidence="3">J235TASD1</strain>
    </source>
</reference>